<dbReference type="InterPro" id="IPR006756">
    <property type="entry name" value="Phenol_hydroxylase"/>
</dbReference>
<protein>
    <submittedName>
        <fullName evidence="1">Phenol hydroxylase subunit P4</fullName>
    </submittedName>
</protein>
<evidence type="ECO:0000313" key="1">
    <source>
        <dbReference type="EMBL" id="MCS0631248.1"/>
    </source>
</evidence>
<evidence type="ECO:0000313" key="2">
    <source>
        <dbReference type="Proteomes" id="UP001165263"/>
    </source>
</evidence>
<proteinExistence type="predicted"/>
<gene>
    <name evidence="1" type="ORF">NX786_18100</name>
</gene>
<reference evidence="1" key="1">
    <citation type="submission" date="2022-08" db="EMBL/GenBank/DDBJ databases">
        <title>Reclassification of Massilia species as members of the genera Telluria, Duganella, Pseudoduganella, Mokoshia gen. nov. and Zemynaea gen. nov. using orthogonal and non-orthogonal genome-based approaches.</title>
        <authorList>
            <person name="Bowman J.P."/>
        </authorList>
    </citation>
    <scope>NUCLEOTIDE SEQUENCE</scope>
    <source>
        <strain evidence="1">LMG 11547</strain>
    </source>
</reference>
<keyword evidence="2" id="KW-1185">Reference proteome</keyword>
<dbReference type="Gene3D" id="3.10.20.560">
    <property type="entry name" value="Phenol hydroxylase"/>
    <property type="match status" value="1"/>
</dbReference>
<dbReference type="EMBL" id="JANUHC010000006">
    <property type="protein sequence ID" value="MCS0631248.1"/>
    <property type="molecule type" value="Genomic_DNA"/>
</dbReference>
<dbReference type="InterPro" id="IPR043010">
    <property type="entry name" value="Phenol_hydroxylase_sf"/>
</dbReference>
<comment type="caution">
    <text evidence="1">The sequence shown here is derived from an EMBL/GenBank/DDBJ whole genome shotgun (WGS) entry which is preliminary data.</text>
</comment>
<name>A0ABT2C1J0_9BURK</name>
<sequence length="119" mass="13399">MSVVSVTPYPIDIKDRKEKFHGAQLLYVGWDKHLLFFAPAQFCLPPDTRFRDLCEVHLPVAFSEHPDFASINWEEAKWLKSGQPFEPDLEKTLAANGLDHKDVLRLQTPGLEGLGGVGI</sequence>
<dbReference type="RefSeq" id="WP_259450328.1">
    <property type="nucleotide sequence ID" value="NZ_CP119520.1"/>
</dbReference>
<dbReference type="Proteomes" id="UP001165263">
    <property type="component" value="Unassembled WGS sequence"/>
</dbReference>
<accession>A0ABT2C1J0</accession>
<organism evidence="1 2">
    <name type="scientific">Telluria mixta</name>
    <dbReference type="NCBI Taxonomy" id="34071"/>
    <lineage>
        <taxon>Bacteria</taxon>
        <taxon>Pseudomonadati</taxon>
        <taxon>Pseudomonadota</taxon>
        <taxon>Betaproteobacteria</taxon>
        <taxon>Burkholderiales</taxon>
        <taxon>Oxalobacteraceae</taxon>
        <taxon>Telluria group</taxon>
        <taxon>Telluria</taxon>
    </lineage>
</organism>
<dbReference type="Pfam" id="PF04663">
    <property type="entry name" value="Phenol_monoox"/>
    <property type="match status" value="1"/>
</dbReference>